<keyword evidence="1" id="KW-0732">Signal</keyword>
<dbReference type="HOGENOM" id="CLU_133655_0_0_4"/>
<keyword evidence="2" id="KW-0449">Lipoprotein</keyword>
<evidence type="ECO:0000313" key="2">
    <source>
        <dbReference type="EMBL" id="ACC70889.1"/>
    </source>
</evidence>
<keyword evidence="3" id="KW-1185">Reference proteome</keyword>
<dbReference type="KEGG" id="bph:Bphy_1707"/>
<feature type="chain" id="PRO_5002779395" evidence="1">
    <location>
        <begin position="28"/>
        <end position="148"/>
    </location>
</feature>
<gene>
    <name evidence="2" type="ordered locus">Bphy_1707</name>
</gene>
<sequence precursor="true">MRTLTGVGATLYVCAGCAAAIAPPVAAQPYSDQTTCRHVVGQAEIDGTVQQISGLACLKPDGTWQIQQGSDGIVVYWIPAYSYYDPWYGRTPVVVGVGASFVFVDRFHHVHHMNHMHWGQPGGMMGRGGFDGTGGIHRWGGMRGAHRH</sequence>
<dbReference type="RefSeq" id="WP_012401099.1">
    <property type="nucleotide sequence ID" value="NC_010622.1"/>
</dbReference>
<evidence type="ECO:0000313" key="3">
    <source>
        <dbReference type="Proteomes" id="UP000001192"/>
    </source>
</evidence>
<dbReference type="EMBL" id="CP001043">
    <property type="protein sequence ID" value="ACC70889.1"/>
    <property type="molecule type" value="Genomic_DNA"/>
</dbReference>
<organism evidence="2 3">
    <name type="scientific">Paraburkholderia phymatum (strain DSM 17167 / CIP 108236 / LMG 21445 / STM815)</name>
    <name type="common">Burkholderia phymatum</name>
    <dbReference type="NCBI Taxonomy" id="391038"/>
    <lineage>
        <taxon>Bacteria</taxon>
        <taxon>Pseudomonadati</taxon>
        <taxon>Pseudomonadota</taxon>
        <taxon>Betaproteobacteria</taxon>
        <taxon>Burkholderiales</taxon>
        <taxon>Burkholderiaceae</taxon>
        <taxon>Paraburkholderia</taxon>
    </lineage>
</organism>
<reference evidence="3" key="1">
    <citation type="journal article" date="2014" name="Stand. Genomic Sci.">
        <title>Complete genome sequence of Burkholderia phymatum STM815(T), a broad host range and efficient nitrogen-fixing symbiont of Mimosa species.</title>
        <authorList>
            <person name="Moulin L."/>
            <person name="Klonowska A."/>
            <person name="Caroline B."/>
            <person name="Booth K."/>
            <person name="Vriezen J.A."/>
            <person name="Melkonian R."/>
            <person name="James E.K."/>
            <person name="Young J.P."/>
            <person name="Bena G."/>
            <person name="Hauser L."/>
            <person name="Land M."/>
            <person name="Kyrpides N."/>
            <person name="Bruce D."/>
            <person name="Chain P."/>
            <person name="Copeland A."/>
            <person name="Pitluck S."/>
            <person name="Woyke T."/>
            <person name="Lizotte-Waniewski M."/>
            <person name="Bristow J."/>
            <person name="Riley M."/>
        </authorList>
    </citation>
    <scope>NUCLEOTIDE SEQUENCE [LARGE SCALE GENOMIC DNA]</scope>
    <source>
        <strain evidence="3">DSM 17167 / CIP 108236 / LMG 21445 / STM815</strain>
    </source>
</reference>
<evidence type="ECO:0000256" key="1">
    <source>
        <dbReference type="SAM" id="SignalP"/>
    </source>
</evidence>
<dbReference type="OrthoDB" id="6170015at2"/>
<protein>
    <submittedName>
        <fullName evidence="2">Putative lipoprotein</fullName>
    </submittedName>
</protein>
<proteinExistence type="predicted"/>
<accession>B2JKR2</accession>
<dbReference type="STRING" id="391038.Bphy_1707"/>
<dbReference type="Proteomes" id="UP000001192">
    <property type="component" value="Chromosome 1"/>
</dbReference>
<dbReference type="AlphaFoldDB" id="B2JKR2"/>
<dbReference type="eggNOG" id="ENOG50344T9">
    <property type="taxonomic scope" value="Bacteria"/>
</dbReference>
<feature type="signal peptide" evidence="1">
    <location>
        <begin position="1"/>
        <end position="27"/>
    </location>
</feature>
<name>B2JKR2_PARP8</name>